<dbReference type="OrthoDB" id="5399555at2759"/>
<accession>V5GCC1</accession>
<protein>
    <submittedName>
        <fullName evidence="2">Uncharacterized protein</fullName>
    </submittedName>
</protein>
<evidence type="ECO:0000313" key="2">
    <source>
        <dbReference type="EMBL" id="GAD99706.1"/>
    </source>
</evidence>
<dbReference type="InParanoid" id="V5GCC1"/>
<organism evidence="2 3">
    <name type="scientific">Byssochlamys spectabilis (strain No. 5 / NBRC 109023)</name>
    <name type="common">Paecilomyces variotii</name>
    <dbReference type="NCBI Taxonomy" id="1356009"/>
    <lineage>
        <taxon>Eukaryota</taxon>
        <taxon>Fungi</taxon>
        <taxon>Dikarya</taxon>
        <taxon>Ascomycota</taxon>
        <taxon>Pezizomycotina</taxon>
        <taxon>Eurotiomycetes</taxon>
        <taxon>Eurotiomycetidae</taxon>
        <taxon>Eurotiales</taxon>
        <taxon>Thermoascaceae</taxon>
        <taxon>Paecilomyces</taxon>
    </lineage>
</organism>
<dbReference type="Proteomes" id="UP000018001">
    <property type="component" value="Unassembled WGS sequence"/>
</dbReference>
<sequence length="213" mass="23891">MVRVVDREYYADGRSTEQAQRSTWALPLQQKYELPAKLSAVIRSSSPEHAKPCSFQVISDLPSSNFPGGGPSSTLIVIAHRASHRSYRSSFFSNLPRQIEKMTRQPSFESERPIMAARNSQRFSTLSGSPSLAYSERTLPSGDPKMADIKELSDGLERLENKPLTQQRFVPTEEKAANLNKLALGAKVERSLGRRMTNQDAVMRKPLLNEKQI</sequence>
<keyword evidence="3" id="KW-1185">Reference proteome</keyword>
<reference evidence="3" key="1">
    <citation type="journal article" date="2014" name="Genome Announc.">
        <title>Draft genome sequence of the formaldehyde-resistant fungus Byssochlamys spectabilis No. 5 (anamorph Paecilomyces variotii No. 5) (NBRC109023).</title>
        <authorList>
            <person name="Oka T."/>
            <person name="Ekino K."/>
            <person name="Fukuda K."/>
            <person name="Nomura Y."/>
        </authorList>
    </citation>
    <scope>NUCLEOTIDE SEQUENCE [LARGE SCALE GENOMIC DNA]</scope>
    <source>
        <strain evidence="3">No. 5 / NBRC 109023</strain>
    </source>
</reference>
<proteinExistence type="predicted"/>
<feature type="region of interest" description="Disordered" evidence="1">
    <location>
        <begin position="120"/>
        <end position="146"/>
    </location>
</feature>
<gene>
    <name evidence="2" type="ORF">PVAR5_8430</name>
</gene>
<dbReference type="eggNOG" id="ENOG502SBBK">
    <property type="taxonomic scope" value="Eukaryota"/>
</dbReference>
<dbReference type="AlphaFoldDB" id="V5GCC1"/>
<comment type="caution">
    <text evidence="2">The sequence shown here is derived from an EMBL/GenBank/DDBJ whole genome shotgun (WGS) entry which is preliminary data.</text>
</comment>
<feature type="compositionally biased region" description="Polar residues" evidence="1">
    <location>
        <begin position="120"/>
        <end position="132"/>
    </location>
</feature>
<evidence type="ECO:0000313" key="3">
    <source>
        <dbReference type="Proteomes" id="UP000018001"/>
    </source>
</evidence>
<evidence type="ECO:0000256" key="1">
    <source>
        <dbReference type="SAM" id="MobiDB-lite"/>
    </source>
</evidence>
<dbReference type="HOGENOM" id="CLU_1294220_0_0_1"/>
<dbReference type="EMBL" id="BAUL01000313">
    <property type="protein sequence ID" value="GAD99706.1"/>
    <property type="molecule type" value="Genomic_DNA"/>
</dbReference>
<name>V5GCC1_BYSSN</name>